<keyword evidence="4 7" id="KW-1133">Transmembrane helix</keyword>
<proteinExistence type="inferred from homology"/>
<feature type="transmembrane region" description="Helical" evidence="7">
    <location>
        <begin position="12"/>
        <end position="36"/>
    </location>
</feature>
<evidence type="ECO:0000256" key="2">
    <source>
        <dbReference type="ARBA" id="ARBA00022475"/>
    </source>
</evidence>
<keyword evidence="3 7" id="KW-0812">Transmembrane</keyword>
<organism evidence="9 10">
    <name type="scientific">Kineococcus mangrovi</name>
    <dbReference type="NCBI Taxonomy" id="1660183"/>
    <lineage>
        <taxon>Bacteria</taxon>
        <taxon>Bacillati</taxon>
        <taxon>Actinomycetota</taxon>
        <taxon>Actinomycetes</taxon>
        <taxon>Kineosporiales</taxon>
        <taxon>Kineosporiaceae</taxon>
        <taxon>Kineococcus</taxon>
    </lineage>
</organism>
<dbReference type="PANTHER" id="PTHR30572">
    <property type="entry name" value="MEMBRANE COMPONENT OF TRANSPORTER-RELATED"/>
    <property type="match status" value="1"/>
</dbReference>
<evidence type="ECO:0000313" key="10">
    <source>
        <dbReference type="Proteomes" id="UP001566476"/>
    </source>
</evidence>
<keyword evidence="2" id="KW-1003">Cell membrane</keyword>
<keyword evidence="5 7" id="KW-0472">Membrane</keyword>
<dbReference type="EMBL" id="JBGGTQ010000010">
    <property type="protein sequence ID" value="MEZ0494327.1"/>
    <property type="molecule type" value="Genomic_DNA"/>
</dbReference>
<evidence type="ECO:0000256" key="6">
    <source>
        <dbReference type="ARBA" id="ARBA00038076"/>
    </source>
</evidence>
<evidence type="ECO:0000256" key="7">
    <source>
        <dbReference type="SAM" id="Phobius"/>
    </source>
</evidence>
<feature type="transmembrane region" description="Helical" evidence="7">
    <location>
        <begin position="806"/>
        <end position="826"/>
    </location>
</feature>
<feature type="transmembrane region" description="Helical" evidence="7">
    <location>
        <begin position="712"/>
        <end position="740"/>
    </location>
</feature>
<feature type="transmembrane region" description="Helical" evidence="7">
    <location>
        <begin position="359"/>
        <end position="382"/>
    </location>
</feature>
<evidence type="ECO:0000256" key="1">
    <source>
        <dbReference type="ARBA" id="ARBA00004651"/>
    </source>
</evidence>
<feature type="transmembrane region" description="Helical" evidence="7">
    <location>
        <begin position="403"/>
        <end position="424"/>
    </location>
</feature>
<keyword evidence="10" id="KW-1185">Reference proteome</keyword>
<evidence type="ECO:0000256" key="4">
    <source>
        <dbReference type="ARBA" id="ARBA00022989"/>
    </source>
</evidence>
<sequence>MLRVTLAQVRAHGARVAASCLAIVIAVGFVVATLSLEATARNGVLQSIGAQYTSSAAVVQLEGTGAGPDGEDLLPVLRDRLAALPGVAAVAADRSAHVSVRLPGRTGATTAVVSAVSPDGALRWERVSAGRLPTGADEVAVSDRLDVPVGSTVAVTTYPASSADGAAPDPVTREVTVVGTVDLAGDPRAGLSPRLFAPGTTVTAWGGTSVDQLRVAASPGQDVLGAVTAAVSGEPVSVLSGTAAAQEVADSSTGDAASLTSVLLVFGAVAVLVAGLVIANTFAVLLAQRTRELALLRCVGADRGQVGRGVLLEAAAVGLLASAAGVLAGCGLAAAVAGLAGRAGSPLPLGDVVVPPTAVATGLVLGTVVTVVAAAAPARAATRVAPLAALRPVPAAPVGSRAGLLRLVAGLVLAVPATAALVLLAGRGDLLPAVGAGAVSFLGFLLLAQRLVPAAVALAGRPFRRLGGVPARLAAGNAVRNPRRTAATATALVIGVTLTTAMVVGTASTRSSAAAGIDASYPTDVVVTSPQALDAAAVAAVRGTGHVAAMTLVDSLSLTTADGSQGLSVTGVDPAEAAGVVRSQGRTPLPRDGELVVSRQWAQETGTADGSTLTLHRVEESTGSATGPGVPFRVRVAVRSSAGATVTTADARRLDPALAPTGAWVRLLDGDTDEQAAATDDVSEALARVLPSSDVAGIASVRNSLDEVLTTMLLVVTGLLAVAVLIALIGVGNTLALSVLERRQESGLLRALGLTRRQLRALLAWEALLVAGVAAVLGVVLGTGYGLAGTASVLVRQTPVQLTVPWLQVAGIVVVATAAGVLASVLPARRAARTPPVAAIAD</sequence>
<feature type="transmembrane region" description="Helical" evidence="7">
    <location>
        <begin position="262"/>
        <end position="287"/>
    </location>
</feature>
<gene>
    <name evidence="9" type="ORF">AB2L28_18990</name>
</gene>
<evidence type="ECO:0000259" key="8">
    <source>
        <dbReference type="Pfam" id="PF02687"/>
    </source>
</evidence>
<evidence type="ECO:0000256" key="5">
    <source>
        <dbReference type="ARBA" id="ARBA00023136"/>
    </source>
</evidence>
<feature type="transmembrane region" description="Helical" evidence="7">
    <location>
        <begin position="761"/>
        <end position="786"/>
    </location>
</feature>
<dbReference type="InterPro" id="IPR003838">
    <property type="entry name" value="ABC3_permease_C"/>
</dbReference>
<evidence type="ECO:0000313" key="9">
    <source>
        <dbReference type="EMBL" id="MEZ0494327.1"/>
    </source>
</evidence>
<dbReference type="InterPro" id="IPR050250">
    <property type="entry name" value="Macrolide_Exporter_MacB"/>
</dbReference>
<dbReference type="Proteomes" id="UP001566476">
    <property type="component" value="Unassembled WGS sequence"/>
</dbReference>
<feature type="domain" description="ABC3 transporter permease C-terminal" evidence="8">
    <location>
        <begin position="265"/>
        <end position="384"/>
    </location>
</feature>
<name>A0ABV4I6L2_9ACTN</name>
<feature type="transmembrane region" description="Helical" evidence="7">
    <location>
        <begin position="310"/>
        <end position="339"/>
    </location>
</feature>
<protein>
    <submittedName>
        <fullName evidence="9">ABC transporter permease</fullName>
    </submittedName>
</protein>
<feature type="transmembrane region" description="Helical" evidence="7">
    <location>
        <begin position="486"/>
        <end position="505"/>
    </location>
</feature>
<comment type="similarity">
    <text evidence="6">Belongs to the ABC-4 integral membrane protein family.</text>
</comment>
<dbReference type="PANTHER" id="PTHR30572:SF4">
    <property type="entry name" value="ABC TRANSPORTER PERMEASE YTRF"/>
    <property type="match status" value="1"/>
</dbReference>
<dbReference type="Pfam" id="PF02687">
    <property type="entry name" value="FtsX"/>
    <property type="match status" value="2"/>
</dbReference>
<feature type="transmembrane region" description="Helical" evidence="7">
    <location>
        <begin position="430"/>
        <end position="448"/>
    </location>
</feature>
<reference evidence="9 10" key="1">
    <citation type="submission" date="2024-07" db="EMBL/GenBank/DDBJ databases">
        <authorList>
            <person name="Thanompreechachai J."/>
            <person name="Duangmal K."/>
        </authorList>
    </citation>
    <scope>NUCLEOTIDE SEQUENCE [LARGE SCALE GENOMIC DNA]</scope>
    <source>
        <strain evidence="9 10">TBRC 1896</strain>
    </source>
</reference>
<comment type="subcellular location">
    <subcellularLocation>
        <location evidence="1">Cell membrane</location>
        <topology evidence="1">Multi-pass membrane protein</topology>
    </subcellularLocation>
</comment>
<accession>A0ABV4I6L2</accession>
<dbReference type="RefSeq" id="WP_370720556.1">
    <property type="nucleotide sequence ID" value="NZ_JBGGTQ010000010.1"/>
</dbReference>
<evidence type="ECO:0000256" key="3">
    <source>
        <dbReference type="ARBA" id="ARBA00022692"/>
    </source>
</evidence>
<comment type="caution">
    <text evidence="9">The sequence shown here is derived from an EMBL/GenBank/DDBJ whole genome shotgun (WGS) entry which is preliminary data.</text>
</comment>
<feature type="domain" description="ABC3 transporter permease C-terminal" evidence="8">
    <location>
        <begin position="719"/>
        <end position="836"/>
    </location>
</feature>